<feature type="compositionally biased region" description="Pro residues" evidence="1">
    <location>
        <begin position="162"/>
        <end position="172"/>
    </location>
</feature>
<dbReference type="EMBL" id="MCGE01000003">
    <property type="protein sequence ID" value="ORZ23562.1"/>
    <property type="molecule type" value="Genomic_DNA"/>
</dbReference>
<feature type="compositionally biased region" description="Low complexity" evidence="1">
    <location>
        <begin position="57"/>
        <end position="82"/>
    </location>
</feature>
<accession>A0A1X2IX04</accession>
<comment type="caution">
    <text evidence="2">The sequence shown here is derived from an EMBL/GenBank/DDBJ whole genome shotgun (WGS) entry which is preliminary data.</text>
</comment>
<feature type="compositionally biased region" description="Acidic residues" evidence="1">
    <location>
        <begin position="304"/>
        <end position="314"/>
    </location>
</feature>
<dbReference type="Proteomes" id="UP000193560">
    <property type="component" value="Unassembled WGS sequence"/>
</dbReference>
<feature type="compositionally biased region" description="Low complexity" evidence="1">
    <location>
        <begin position="385"/>
        <end position="396"/>
    </location>
</feature>
<evidence type="ECO:0000256" key="1">
    <source>
        <dbReference type="SAM" id="MobiDB-lite"/>
    </source>
</evidence>
<dbReference type="OrthoDB" id="10576923at2759"/>
<feature type="region of interest" description="Disordered" evidence="1">
    <location>
        <begin position="130"/>
        <end position="194"/>
    </location>
</feature>
<reference evidence="2 3" key="1">
    <citation type="submission" date="2016-07" db="EMBL/GenBank/DDBJ databases">
        <title>Pervasive Adenine N6-methylation of Active Genes in Fungi.</title>
        <authorList>
            <consortium name="DOE Joint Genome Institute"/>
            <person name="Mondo S.J."/>
            <person name="Dannebaum R.O."/>
            <person name="Kuo R.C."/>
            <person name="Labutti K."/>
            <person name="Haridas S."/>
            <person name="Kuo A."/>
            <person name="Salamov A."/>
            <person name="Ahrendt S.R."/>
            <person name="Lipzen A."/>
            <person name="Sullivan W."/>
            <person name="Andreopoulos W.B."/>
            <person name="Clum A."/>
            <person name="Lindquist E."/>
            <person name="Daum C."/>
            <person name="Ramamoorthy G.K."/>
            <person name="Gryganskyi A."/>
            <person name="Culley D."/>
            <person name="Magnuson J.K."/>
            <person name="James T.Y."/>
            <person name="O'Malley M.A."/>
            <person name="Stajich J.E."/>
            <person name="Spatafora J.W."/>
            <person name="Visel A."/>
            <person name="Grigoriev I.V."/>
        </authorList>
    </citation>
    <scope>NUCLEOTIDE SEQUENCE [LARGE SCALE GENOMIC DNA]</scope>
    <source>
        <strain evidence="2 3">NRRL 1336</strain>
    </source>
</reference>
<dbReference type="AlphaFoldDB" id="A0A1X2IX04"/>
<gene>
    <name evidence="2" type="ORF">BCR42DRAFT_405028</name>
</gene>
<feature type="region of interest" description="Disordered" evidence="1">
    <location>
        <begin position="54"/>
        <end position="95"/>
    </location>
</feature>
<proteinExistence type="predicted"/>
<feature type="region of interest" description="Disordered" evidence="1">
    <location>
        <begin position="301"/>
        <end position="415"/>
    </location>
</feature>
<keyword evidence="3" id="KW-1185">Reference proteome</keyword>
<feature type="region of interest" description="Disordered" evidence="1">
    <location>
        <begin position="214"/>
        <end position="270"/>
    </location>
</feature>
<feature type="compositionally biased region" description="Polar residues" evidence="1">
    <location>
        <begin position="239"/>
        <end position="256"/>
    </location>
</feature>
<feature type="compositionally biased region" description="Polar residues" evidence="1">
    <location>
        <begin position="367"/>
        <end position="376"/>
    </location>
</feature>
<feature type="compositionally biased region" description="Acidic residues" evidence="1">
    <location>
        <begin position="347"/>
        <end position="358"/>
    </location>
</feature>
<feature type="compositionally biased region" description="Low complexity" evidence="1">
    <location>
        <begin position="257"/>
        <end position="268"/>
    </location>
</feature>
<evidence type="ECO:0000313" key="3">
    <source>
        <dbReference type="Proteomes" id="UP000193560"/>
    </source>
</evidence>
<name>A0A1X2IX04_9FUNG</name>
<feature type="compositionally biased region" description="Low complexity" evidence="1">
    <location>
        <begin position="404"/>
        <end position="415"/>
    </location>
</feature>
<evidence type="ECO:0000313" key="2">
    <source>
        <dbReference type="EMBL" id="ORZ23562.1"/>
    </source>
</evidence>
<sequence>MSTTEPFPTSLRHRKSVVVRKLDSDIELLHTDQRKTAKQRWSACLAFIFKRSKLKSDSPAHAMSTSSSSSSLTASETATLPSGHLHPNDHGDISNSISEKATYHYSVSLPPTPVSSLSPPPRHIMTRQNRTKSLTPMDQPSTASSQPFSSTPILPISSNTLLPPPPPPPPSSTKPEITTLTKFSPVQQQRRQCIRRSSTLRLSLDVDQRYSYTSSLHSSDEAYDDNGEMGPCYKFNNDEIAQNPQDTSSPADSSIRQQQQQQQPQQQQRYCYWKEESAPITKQWTKGSMAQQVHQPPFILNFDDTFEDDDDDDYGSGSSRQIRKQKAHYEAVVTSTMYHHHRPSSCQDDDDNDNDDVNDSIGFDRPQSPSSSSMNTKMDPFLDTPPSSAPLLKSSPSFPPLPSSPHSLASLDTPS</sequence>
<feature type="compositionally biased region" description="Low complexity" evidence="1">
    <location>
        <begin position="152"/>
        <end position="161"/>
    </location>
</feature>
<feature type="compositionally biased region" description="Polar residues" evidence="1">
    <location>
        <begin position="130"/>
        <end position="151"/>
    </location>
</feature>
<protein>
    <submittedName>
        <fullName evidence="2">Uncharacterized protein</fullName>
    </submittedName>
</protein>
<organism evidence="2 3">
    <name type="scientific">Absidia repens</name>
    <dbReference type="NCBI Taxonomy" id="90262"/>
    <lineage>
        <taxon>Eukaryota</taxon>
        <taxon>Fungi</taxon>
        <taxon>Fungi incertae sedis</taxon>
        <taxon>Mucoromycota</taxon>
        <taxon>Mucoromycotina</taxon>
        <taxon>Mucoromycetes</taxon>
        <taxon>Mucorales</taxon>
        <taxon>Cunninghamellaceae</taxon>
        <taxon>Absidia</taxon>
    </lineage>
</organism>